<feature type="transmembrane region" description="Helical" evidence="1">
    <location>
        <begin position="251"/>
        <end position="270"/>
    </location>
</feature>
<dbReference type="OrthoDB" id="9790659at2"/>
<keyword evidence="1" id="KW-0812">Transmembrane</keyword>
<gene>
    <name evidence="2" type="ORF">RED65_10674</name>
</gene>
<evidence type="ECO:0000313" key="2">
    <source>
        <dbReference type="EMBL" id="EAT13851.1"/>
    </source>
</evidence>
<dbReference type="HOGENOM" id="CLU_050976_0_0_6"/>
<dbReference type="AlphaFoldDB" id="Q1N5U1"/>
<feature type="transmembrane region" description="Helical" evidence="1">
    <location>
        <begin position="106"/>
        <end position="122"/>
    </location>
</feature>
<keyword evidence="3" id="KW-1185">Reference proteome</keyword>
<dbReference type="STRING" id="207949.RED65_10674"/>
<dbReference type="Proteomes" id="UP000004263">
    <property type="component" value="Unassembled WGS sequence"/>
</dbReference>
<dbReference type="EMBL" id="AAQH01000001">
    <property type="protein sequence ID" value="EAT13851.1"/>
    <property type="molecule type" value="Genomic_DNA"/>
</dbReference>
<name>Q1N5U1_9GAMM</name>
<dbReference type="InterPro" id="IPR005240">
    <property type="entry name" value="DUF389"/>
</dbReference>
<feature type="transmembrane region" description="Helical" evidence="1">
    <location>
        <begin position="197"/>
        <end position="216"/>
    </location>
</feature>
<proteinExistence type="predicted"/>
<evidence type="ECO:0000256" key="1">
    <source>
        <dbReference type="SAM" id="Phobius"/>
    </source>
</evidence>
<evidence type="ECO:0008006" key="4">
    <source>
        <dbReference type="Google" id="ProtNLM"/>
    </source>
</evidence>
<feature type="transmembrane region" description="Helical" evidence="1">
    <location>
        <begin position="223"/>
        <end position="245"/>
    </location>
</feature>
<accession>Q1N5U1</accession>
<keyword evidence="1" id="KW-0472">Membrane</keyword>
<dbReference type="RefSeq" id="WP_007017272.1">
    <property type="nucleotide sequence ID" value="NZ_CH724113.1"/>
</dbReference>
<feature type="transmembrane region" description="Helical" evidence="1">
    <location>
        <begin position="128"/>
        <end position="151"/>
    </location>
</feature>
<keyword evidence="1" id="KW-1133">Transmembrane helix</keyword>
<sequence>MIIIETVAPASSQDAVTRIAKQNNIPDYWISSQSEKQIAIKMLVEKARSQKVLDQLQGQMEGKTNFRVIAYPLEVALPYEAKTQASVSREALLNQLSGHANADSHYLMLVVLSTLVAAIGLIENNVAVIIGAMVIAPLLGPNLALSLATTLGNLGTITRAFKTLVIGVGLAIGLSVLLGWFYPTIEFGPELLSRTTVGPGSLALALASGAAGALSITTGVSSVLVGVMVAVALLPPAVTLGISLGLNYLDFAKGAGLLLLINIASVNLTAQLVMRFKGIQPRGDDNRKKALLIFLLGLLIWLILIAYLVIIFF</sequence>
<dbReference type="Pfam" id="PF04087">
    <property type="entry name" value="DUF389"/>
    <property type="match status" value="1"/>
</dbReference>
<feature type="transmembrane region" description="Helical" evidence="1">
    <location>
        <begin position="291"/>
        <end position="312"/>
    </location>
</feature>
<reference evidence="2 3" key="1">
    <citation type="submission" date="2006-03" db="EMBL/GenBank/DDBJ databases">
        <authorList>
            <person name="Pinhassi J."/>
            <person name="Pedros-Alio C."/>
            <person name="Ferriera S."/>
            <person name="Johnson J."/>
            <person name="Kravitz S."/>
            <person name="Halpern A."/>
            <person name="Remington K."/>
            <person name="Beeson K."/>
            <person name="Tran B."/>
            <person name="Rogers Y.-H."/>
            <person name="Friedman R."/>
            <person name="Venter J.C."/>
        </authorList>
    </citation>
    <scope>NUCLEOTIDE SEQUENCE [LARGE SCALE GENOMIC DNA]</scope>
    <source>
        <strain evidence="2 3">RED65</strain>
    </source>
</reference>
<evidence type="ECO:0000313" key="3">
    <source>
        <dbReference type="Proteomes" id="UP000004263"/>
    </source>
</evidence>
<organism evidence="2 3">
    <name type="scientific">Bermanella marisrubri</name>
    <dbReference type="NCBI Taxonomy" id="207949"/>
    <lineage>
        <taxon>Bacteria</taxon>
        <taxon>Pseudomonadati</taxon>
        <taxon>Pseudomonadota</taxon>
        <taxon>Gammaproteobacteria</taxon>
        <taxon>Oceanospirillales</taxon>
        <taxon>Oceanospirillaceae</taxon>
        <taxon>Bermanella</taxon>
    </lineage>
</organism>
<comment type="caution">
    <text evidence="2">The sequence shown here is derived from an EMBL/GenBank/DDBJ whole genome shotgun (WGS) entry which is preliminary data.</text>
</comment>
<feature type="transmembrane region" description="Helical" evidence="1">
    <location>
        <begin position="163"/>
        <end position="185"/>
    </location>
</feature>
<protein>
    <recommendedName>
        <fullName evidence="4">TIGR00341 family protein</fullName>
    </recommendedName>
</protein>
<dbReference type="NCBIfam" id="TIGR00341">
    <property type="entry name" value="TIGR00341 family protein"/>
    <property type="match status" value="1"/>
</dbReference>
<dbReference type="PANTHER" id="PTHR20992">
    <property type="entry name" value="AT15442P-RELATED"/>
    <property type="match status" value="1"/>
</dbReference>
<dbReference type="PANTHER" id="PTHR20992:SF9">
    <property type="entry name" value="AT15442P-RELATED"/>
    <property type="match status" value="1"/>
</dbReference>